<evidence type="ECO:0000256" key="7">
    <source>
        <dbReference type="SAM" id="SignalP"/>
    </source>
</evidence>
<dbReference type="PANTHER" id="PTHR43806">
    <property type="entry name" value="PEPTIDASE S8"/>
    <property type="match status" value="1"/>
</dbReference>
<dbReference type="SUPFAM" id="SSF52743">
    <property type="entry name" value="Subtilisin-like"/>
    <property type="match status" value="1"/>
</dbReference>
<dbReference type="PROSITE" id="PS00136">
    <property type="entry name" value="SUBTILASE_ASP"/>
    <property type="match status" value="1"/>
</dbReference>
<keyword evidence="4 5" id="KW-0720">Serine protease</keyword>
<evidence type="ECO:0000256" key="2">
    <source>
        <dbReference type="ARBA" id="ARBA00022670"/>
    </source>
</evidence>
<dbReference type="InterPro" id="IPR022398">
    <property type="entry name" value="Peptidase_S8_His-AS"/>
</dbReference>
<proteinExistence type="inferred from homology"/>
<feature type="domain" description="Peptidase S8/S53" evidence="8">
    <location>
        <begin position="127"/>
        <end position="398"/>
    </location>
</feature>
<dbReference type="InterPro" id="IPR000209">
    <property type="entry name" value="Peptidase_S8/S53_dom"/>
</dbReference>
<dbReference type="Pfam" id="PF05922">
    <property type="entry name" value="Inhibitor_I9"/>
    <property type="match status" value="1"/>
</dbReference>
<comment type="similarity">
    <text evidence="1 5 6">Belongs to the peptidase S8 family.</text>
</comment>
<feature type="active site" description="Charge relay system" evidence="5">
    <location>
        <position position="356"/>
    </location>
</feature>
<dbReference type="Gene3D" id="2.60.40.2700">
    <property type="match status" value="2"/>
</dbReference>
<evidence type="ECO:0000313" key="10">
    <source>
        <dbReference type="EMBL" id="UUY04958.1"/>
    </source>
</evidence>
<evidence type="ECO:0000313" key="11">
    <source>
        <dbReference type="Proteomes" id="UP001058860"/>
    </source>
</evidence>
<dbReference type="RefSeq" id="WP_353865434.1">
    <property type="nucleotide sequence ID" value="NZ_CP088295.1"/>
</dbReference>
<dbReference type="InterPro" id="IPR037045">
    <property type="entry name" value="S8pro/Inhibitor_I9_sf"/>
</dbReference>
<evidence type="ECO:0000259" key="9">
    <source>
        <dbReference type="Pfam" id="PF05922"/>
    </source>
</evidence>
<dbReference type="PROSITE" id="PS00138">
    <property type="entry name" value="SUBTILASE_SER"/>
    <property type="match status" value="1"/>
</dbReference>
<dbReference type="InterPro" id="IPR010259">
    <property type="entry name" value="S8pro/Inhibitor_I9"/>
</dbReference>
<keyword evidence="3 5" id="KW-0378">Hydrolase</keyword>
<feature type="active site" description="Charge relay system" evidence="5">
    <location>
        <position position="162"/>
    </location>
</feature>
<dbReference type="EMBL" id="CP088295">
    <property type="protein sequence ID" value="UUY04958.1"/>
    <property type="molecule type" value="Genomic_DNA"/>
</dbReference>
<sequence>MSLPFVLLLALVAPTAAQAAAPERPYIVVYDRTTPAAAKATTADIVADEDIDTTQRFGTAVQGFAAKLSSSEVAELRDDPRVAAVTRDIPMQATGLVPVAGADSVPTGIRRTGAAVNASVRETSSANVAVIDTGIELGHPDLNAVAGKDCTGSGTTNDGNGHGTHVAGTIGARNNGSGVVGVVPGTKLWAVRVLGSNGSGSMSSVICGIDWVTSTRKDTNTANDIAVANLSLGGGAAPNDDCGRTVGDAMHMAICNGVAAGVTFVVAAGNSDADLANAAPANYPEVLTVTSVADADGLPGGTGGRLACSGEADDNPASYSNYATRAADIAHVIAAPGSCINSTWIGRGYRAISGTSMASPHVAGLAALCIGDGATRGPCFGKTPAQVVGILRKAASDQSAAAPSSGFLGDPTRPLTGRTYGYLANTRFSAASTPAPAPATAPVNTAKPVISGAPSVGAALTATTGTWTGAAPITYGLEWQRCTTAAATSCSTIAGATTVSYTPVAADQGRLLRVRVTARNTRGTVVVVSDPTAAVAARVVPAGPPVLRSTPTISGTPRPGARLTANPGTWDGTTPMTFTYYWAICRPGSNVCSWAGATGATFQVPNVPAGTRFVFVMIAQNRYGAVMAQSMVSGLSGLSSETPRVVGLPPAATRS</sequence>
<dbReference type="InterPro" id="IPR023827">
    <property type="entry name" value="Peptidase_S8_Asp-AS"/>
</dbReference>
<dbReference type="PROSITE" id="PS00137">
    <property type="entry name" value="SUBTILASE_HIS"/>
    <property type="match status" value="1"/>
</dbReference>
<dbReference type="PANTHER" id="PTHR43806:SF11">
    <property type="entry name" value="CEREVISIN-RELATED"/>
    <property type="match status" value="1"/>
</dbReference>
<keyword evidence="7" id="KW-0732">Signal</keyword>
<dbReference type="SUPFAM" id="SSF54897">
    <property type="entry name" value="Protease propeptides/inhibitors"/>
    <property type="match status" value="1"/>
</dbReference>
<dbReference type="PRINTS" id="PR00723">
    <property type="entry name" value="SUBTILISIN"/>
</dbReference>
<dbReference type="PROSITE" id="PS51892">
    <property type="entry name" value="SUBTILASE"/>
    <property type="match status" value="1"/>
</dbReference>
<evidence type="ECO:0000259" key="8">
    <source>
        <dbReference type="Pfam" id="PF00082"/>
    </source>
</evidence>
<name>A0ABY5PJV5_9ACTN</name>
<dbReference type="Gene3D" id="3.40.50.200">
    <property type="entry name" value="Peptidase S8/S53 domain"/>
    <property type="match status" value="1"/>
</dbReference>
<keyword evidence="2 5" id="KW-0645">Protease</keyword>
<evidence type="ECO:0000256" key="5">
    <source>
        <dbReference type="PROSITE-ProRule" id="PRU01240"/>
    </source>
</evidence>
<evidence type="ECO:0000256" key="1">
    <source>
        <dbReference type="ARBA" id="ARBA00011073"/>
    </source>
</evidence>
<dbReference type="Pfam" id="PF00082">
    <property type="entry name" value="Peptidase_S8"/>
    <property type="match status" value="1"/>
</dbReference>
<evidence type="ECO:0000256" key="6">
    <source>
        <dbReference type="RuleBase" id="RU003355"/>
    </source>
</evidence>
<keyword evidence="11" id="KW-1185">Reference proteome</keyword>
<feature type="domain" description="Inhibitor I9" evidence="9">
    <location>
        <begin position="54"/>
        <end position="92"/>
    </location>
</feature>
<dbReference type="InterPro" id="IPR015500">
    <property type="entry name" value="Peptidase_S8_subtilisin-rel"/>
</dbReference>
<feature type="chain" id="PRO_5046329406" evidence="7">
    <location>
        <begin position="20"/>
        <end position="655"/>
    </location>
</feature>
<gene>
    <name evidence="10" type="ORF">LRS13_05360</name>
</gene>
<feature type="active site" description="Charge relay system" evidence="5">
    <location>
        <position position="132"/>
    </location>
</feature>
<accession>A0ABY5PJV5</accession>
<reference evidence="11" key="1">
    <citation type="submission" date="2021-11" db="EMBL/GenBank/DDBJ databases">
        <title>Cultivation dependent microbiological survey of springs from the worlds oldest radium mine currently devoted to the extraction of radon-saturated water.</title>
        <authorList>
            <person name="Kapinusova G."/>
            <person name="Smrhova T."/>
            <person name="Strejcek M."/>
            <person name="Suman J."/>
            <person name="Jani K."/>
            <person name="Pajer P."/>
            <person name="Uhlik O."/>
        </authorList>
    </citation>
    <scope>NUCLEOTIDE SEQUENCE [LARGE SCALE GENOMIC DNA]</scope>
    <source>
        <strain evidence="11">J379</strain>
    </source>
</reference>
<dbReference type="InterPro" id="IPR023828">
    <property type="entry name" value="Peptidase_S8_Ser-AS"/>
</dbReference>
<dbReference type="InterPro" id="IPR050131">
    <property type="entry name" value="Peptidase_S8_subtilisin-like"/>
</dbReference>
<dbReference type="Gene3D" id="3.30.70.80">
    <property type="entry name" value="Peptidase S8 propeptide/proteinase inhibitor I9"/>
    <property type="match status" value="1"/>
</dbReference>
<dbReference type="Proteomes" id="UP001058860">
    <property type="component" value="Chromosome"/>
</dbReference>
<protein>
    <submittedName>
        <fullName evidence="10">S8 family serine peptidase</fullName>
    </submittedName>
</protein>
<evidence type="ECO:0000256" key="3">
    <source>
        <dbReference type="ARBA" id="ARBA00022801"/>
    </source>
</evidence>
<organism evidence="10 11">
    <name type="scientific">Svornostia abyssi</name>
    <dbReference type="NCBI Taxonomy" id="2898438"/>
    <lineage>
        <taxon>Bacteria</taxon>
        <taxon>Bacillati</taxon>
        <taxon>Actinomycetota</taxon>
        <taxon>Thermoleophilia</taxon>
        <taxon>Solirubrobacterales</taxon>
        <taxon>Baekduiaceae</taxon>
        <taxon>Svornostia</taxon>
    </lineage>
</organism>
<evidence type="ECO:0000256" key="4">
    <source>
        <dbReference type="ARBA" id="ARBA00022825"/>
    </source>
</evidence>
<dbReference type="InterPro" id="IPR036852">
    <property type="entry name" value="Peptidase_S8/S53_dom_sf"/>
</dbReference>
<feature type="signal peptide" evidence="7">
    <location>
        <begin position="1"/>
        <end position="19"/>
    </location>
</feature>